<dbReference type="PANTHER" id="PTHR34298:SF2">
    <property type="entry name" value="SEGREGATION AND CONDENSATION PROTEIN B"/>
    <property type="match status" value="1"/>
</dbReference>
<keyword evidence="1" id="KW-0963">Cytoplasm</keyword>
<evidence type="ECO:0000256" key="3">
    <source>
        <dbReference type="ARBA" id="ARBA00022829"/>
    </source>
</evidence>
<sequence>MAGLASKIESLLFVAGKPLTAKKIGELAETKEKDAEDALRELQREYLDRRSGIQLFSTGKTWQLGTAGNNSAVVEKFVKEEFAGELTRPQLETLTVIAYRGLISKGELEIIRGVSCGLILRNLMIRGLIDEEFDGKIKQSKYRISMEFARHLGLPSIEALPGYASLHSHEVIQTLMSQQSTKADEAKTE</sequence>
<evidence type="ECO:0000256" key="4">
    <source>
        <dbReference type="ARBA" id="ARBA00023306"/>
    </source>
</evidence>
<dbReference type="GO" id="GO:0051301">
    <property type="term" value="P:cell division"/>
    <property type="evidence" value="ECO:0007669"/>
    <property type="project" value="UniProtKB-KW"/>
</dbReference>
<evidence type="ECO:0000313" key="6">
    <source>
        <dbReference type="Proteomes" id="UP000176897"/>
    </source>
</evidence>
<reference evidence="5 6" key="1">
    <citation type="journal article" date="2016" name="Nat. Commun.">
        <title>Thousands of microbial genomes shed light on interconnected biogeochemical processes in an aquifer system.</title>
        <authorList>
            <person name="Anantharaman K."/>
            <person name="Brown C.T."/>
            <person name="Hug L.A."/>
            <person name="Sharon I."/>
            <person name="Castelle C.J."/>
            <person name="Probst A.J."/>
            <person name="Thomas B.C."/>
            <person name="Singh A."/>
            <person name="Wilkins M.J."/>
            <person name="Karaoz U."/>
            <person name="Brodie E.L."/>
            <person name="Williams K.H."/>
            <person name="Hubbard S.S."/>
            <person name="Banfield J.F."/>
        </authorList>
    </citation>
    <scope>NUCLEOTIDE SEQUENCE [LARGE SCALE GENOMIC DNA]</scope>
</reference>
<dbReference type="EMBL" id="MGEJ01000019">
    <property type="protein sequence ID" value="OGL79992.1"/>
    <property type="molecule type" value="Genomic_DNA"/>
</dbReference>
<name>A0A1F7UNY5_9BACT</name>
<dbReference type="InterPro" id="IPR036390">
    <property type="entry name" value="WH_DNA-bd_sf"/>
</dbReference>
<gene>
    <name evidence="5" type="ORF">A3B21_01140</name>
</gene>
<dbReference type="STRING" id="1802401.A3B21_01140"/>
<dbReference type="InterPro" id="IPR005234">
    <property type="entry name" value="ScpB_csome_segregation"/>
</dbReference>
<dbReference type="Pfam" id="PF04079">
    <property type="entry name" value="SMC_ScpB"/>
    <property type="match status" value="1"/>
</dbReference>
<protein>
    <recommendedName>
        <fullName evidence="7">SMC-Scp complex subunit ScpB</fullName>
    </recommendedName>
</protein>
<comment type="caution">
    <text evidence="5">The sequence shown here is derived from an EMBL/GenBank/DDBJ whole genome shotgun (WGS) entry which is preliminary data.</text>
</comment>
<evidence type="ECO:0000256" key="2">
    <source>
        <dbReference type="ARBA" id="ARBA00022618"/>
    </source>
</evidence>
<evidence type="ECO:0008006" key="7">
    <source>
        <dbReference type="Google" id="ProtNLM"/>
    </source>
</evidence>
<keyword evidence="3" id="KW-0159">Chromosome partition</keyword>
<dbReference type="AlphaFoldDB" id="A0A1F7UNY5"/>
<keyword evidence="4" id="KW-0131">Cell cycle</keyword>
<evidence type="ECO:0000313" key="5">
    <source>
        <dbReference type="EMBL" id="OGL79992.1"/>
    </source>
</evidence>
<dbReference type="Proteomes" id="UP000176897">
    <property type="component" value="Unassembled WGS sequence"/>
</dbReference>
<dbReference type="InterPro" id="IPR036388">
    <property type="entry name" value="WH-like_DNA-bd_sf"/>
</dbReference>
<dbReference type="GO" id="GO:0051304">
    <property type="term" value="P:chromosome separation"/>
    <property type="evidence" value="ECO:0007669"/>
    <property type="project" value="InterPro"/>
</dbReference>
<accession>A0A1F7UNY5</accession>
<dbReference type="SUPFAM" id="SSF46785">
    <property type="entry name" value="Winged helix' DNA-binding domain"/>
    <property type="match status" value="2"/>
</dbReference>
<dbReference type="Gene3D" id="1.10.10.10">
    <property type="entry name" value="Winged helix-like DNA-binding domain superfamily/Winged helix DNA-binding domain"/>
    <property type="match status" value="2"/>
</dbReference>
<dbReference type="PANTHER" id="PTHR34298">
    <property type="entry name" value="SEGREGATION AND CONDENSATION PROTEIN B"/>
    <property type="match status" value="1"/>
</dbReference>
<keyword evidence="2" id="KW-0132">Cell division</keyword>
<proteinExistence type="predicted"/>
<evidence type="ECO:0000256" key="1">
    <source>
        <dbReference type="ARBA" id="ARBA00022490"/>
    </source>
</evidence>
<organism evidence="5 6">
    <name type="scientific">Candidatus Uhrbacteria bacterium RIFCSPLOWO2_01_FULL_47_24</name>
    <dbReference type="NCBI Taxonomy" id="1802401"/>
    <lineage>
        <taxon>Bacteria</taxon>
        <taxon>Candidatus Uhriibacteriota</taxon>
    </lineage>
</organism>